<dbReference type="AlphaFoldDB" id="A0A0L0UJ72"/>
<name>A0A0L0UJ72_9BASI</name>
<accession>A0A0L0UJ72</accession>
<keyword evidence="3" id="KW-1185">Reference proteome</keyword>
<comment type="caution">
    <text evidence="2">The sequence shown here is derived from an EMBL/GenBank/DDBJ whole genome shotgun (WGS) entry which is preliminary data.</text>
</comment>
<evidence type="ECO:0000256" key="1">
    <source>
        <dbReference type="SAM" id="MobiDB-lite"/>
    </source>
</evidence>
<protein>
    <submittedName>
        <fullName evidence="2">Uncharacterized protein</fullName>
    </submittedName>
</protein>
<organism evidence="2 3">
    <name type="scientific">Puccinia striiformis f. sp. tritici PST-78</name>
    <dbReference type="NCBI Taxonomy" id="1165861"/>
    <lineage>
        <taxon>Eukaryota</taxon>
        <taxon>Fungi</taxon>
        <taxon>Dikarya</taxon>
        <taxon>Basidiomycota</taxon>
        <taxon>Pucciniomycotina</taxon>
        <taxon>Pucciniomycetes</taxon>
        <taxon>Pucciniales</taxon>
        <taxon>Pucciniaceae</taxon>
        <taxon>Puccinia</taxon>
    </lineage>
</organism>
<evidence type="ECO:0000313" key="2">
    <source>
        <dbReference type="EMBL" id="KNE87147.1"/>
    </source>
</evidence>
<feature type="region of interest" description="Disordered" evidence="1">
    <location>
        <begin position="161"/>
        <end position="180"/>
    </location>
</feature>
<evidence type="ECO:0000313" key="3">
    <source>
        <dbReference type="Proteomes" id="UP000054564"/>
    </source>
</evidence>
<sequence length="180" mass="20758">MPLGATNEAVESTSIKTADKIKSNLPDIIVDIGKQHHNTMQSFENFDVEKELDELQIKRRKLSTEKDNINEPNEVYEMENTFKDLIMKTIQPHNNEDSGLCPSESALEHNGVTIPQDQEHFLKDIHLSDSNSNQSNESTFEKEYETFIYKICSEQEEVKVEEKKETNTTERLAVPKEIEE</sequence>
<feature type="non-terminal residue" evidence="2">
    <location>
        <position position="180"/>
    </location>
</feature>
<dbReference type="STRING" id="1165861.A0A0L0UJ72"/>
<proteinExistence type="predicted"/>
<gene>
    <name evidence="2" type="ORF">PSTG_19474</name>
</gene>
<reference evidence="3" key="1">
    <citation type="submission" date="2014-03" db="EMBL/GenBank/DDBJ databases">
        <title>The Genome Sequence of Puccinia striiformis f. sp. tritici PST-78.</title>
        <authorList>
            <consortium name="The Broad Institute Genome Sequencing Platform"/>
            <person name="Cuomo C."/>
            <person name="Hulbert S."/>
            <person name="Chen X."/>
            <person name="Walker B."/>
            <person name="Young S.K."/>
            <person name="Zeng Q."/>
            <person name="Gargeya S."/>
            <person name="Fitzgerald M."/>
            <person name="Haas B."/>
            <person name="Abouelleil A."/>
            <person name="Alvarado L."/>
            <person name="Arachchi H.M."/>
            <person name="Berlin A.M."/>
            <person name="Chapman S.B."/>
            <person name="Goldberg J."/>
            <person name="Griggs A."/>
            <person name="Gujja S."/>
            <person name="Hansen M."/>
            <person name="Howarth C."/>
            <person name="Imamovic A."/>
            <person name="Larimer J."/>
            <person name="McCowan C."/>
            <person name="Montmayeur A."/>
            <person name="Murphy C."/>
            <person name="Neiman D."/>
            <person name="Pearson M."/>
            <person name="Priest M."/>
            <person name="Roberts A."/>
            <person name="Saif S."/>
            <person name="Shea T."/>
            <person name="Sisk P."/>
            <person name="Sykes S."/>
            <person name="Wortman J."/>
            <person name="Nusbaum C."/>
            <person name="Birren B."/>
        </authorList>
    </citation>
    <scope>NUCLEOTIDE SEQUENCE [LARGE SCALE GENOMIC DNA]</scope>
    <source>
        <strain evidence="3">race PST-78</strain>
    </source>
</reference>
<dbReference type="Proteomes" id="UP000054564">
    <property type="component" value="Unassembled WGS sequence"/>
</dbReference>
<dbReference type="EMBL" id="AJIL01006548">
    <property type="protein sequence ID" value="KNE87147.1"/>
    <property type="molecule type" value="Genomic_DNA"/>
</dbReference>